<keyword evidence="1" id="KW-1133">Transmembrane helix</keyword>
<dbReference type="AlphaFoldDB" id="A0A0F9SMN0"/>
<keyword evidence="1" id="KW-0812">Transmembrane</keyword>
<reference evidence="2" key="1">
    <citation type="journal article" date="2015" name="Nature">
        <title>Complex archaea that bridge the gap between prokaryotes and eukaryotes.</title>
        <authorList>
            <person name="Spang A."/>
            <person name="Saw J.H."/>
            <person name="Jorgensen S.L."/>
            <person name="Zaremba-Niedzwiedzka K."/>
            <person name="Martijn J."/>
            <person name="Lind A.E."/>
            <person name="van Eijk R."/>
            <person name="Schleper C."/>
            <person name="Guy L."/>
            <person name="Ettema T.J."/>
        </authorList>
    </citation>
    <scope>NUCLEOTIDE SEQUENCE</scope>
</reference>
<sequence>MIDLVLLVLVTAPIIFGVTFTIVFLDGPGNVIRKARGWFMYSKQPVYDEDGRQVNIVEARRRFFFSVLDCFWCSSFWVMLILAGVYLMFFPIGTIILVALSSYGLSGYMYEKIANG</sequence>
<feature type="transmembrane region" description="Helical" evidence="1">
    <location>
        <begin position="89"/>
        <end position="110"/>
    </location>
</feature>
<evidence type="ECO:0000256" key="1">
    <source>
        <dbReference type="SAM" id="Phobius"/>
    </source>
</evidence>
<feature type="transmembrane region" description="Helical" evidence="1">
    <location>
        <begin position="6"/>
        <end position="25"/>
    </location>
</feature>
<dbReference type="EMBL" id="LAZR01001850">
    <property type="protein sequence ID" value="KKN38131.1"/>
    <property type="molecule type" value="Genomic_DNA"/>
</dbReference>
<keyword evidence="1" id="KW-0472">Membrane</keyword>
<evidence type="ECO:0008006" key="3">
    <source>
        <dbReference type="Google" id="ProtNLM"/>
    </source>
</evidence>
<name>A0A0F9SMN0_9ZZZZ</name>
<feature type="transmembrane region" description="Helical" evidence="1">
    <location>
        <begin position="63"/>
        <end position="83"/>
    </location>
</feature>
<accession>A0A0F9SMN0</accession>
<dbReference type="Pfam" id="PF07098">
    <property type="entry name" value="DUF1360"/>
    <property type="match status" value="1"/>
</dbReference>
<evidence type="ECO:0000313" key="2">
    <source>
        <dbReference type="EMBL" id="KKN38131.1"/>
    </source>
</evidence>
<organism evidence="2">
    <name type="scientific">marine sediment metagenome</name>
    <dbReference type="NCBI Taxonomy" id="412755"/>
    <lineage>
        <taxon>unclassified sequences</taxon>
        <taxon>metagenomes</taxon>
        <taxon>ecological metagenomes</taxon>
    </lineage>
</organism>
<proteinExistence type="predicted"/>
<gene>
    <name evidence="2" type="ORF">LCGC14_0756530</name>
</gene>
<dbReference type="InterPro" id="IPR010773">
    <property type="entry name" value="Mycophage_PG1_Gp7"/>
</dbReference>
<comment type="caution">
    <text evidence="2">The sequence shown here is derived from an EMBL/GenBank/DDBJ whole genome shotgun (WGS) entry which is preliminary data.</text>
</comment>
<protein>
    <recommendedName>
        <fullName evidence="3">DUF1360 domain-containing protein</fullName>
    </recommendedName>
</protein>